<evidence type="ECO:0000313" key="3">
    <source>
        <dbReference type="Proteomes" id="UP001526446"/>
    </source>
</evidence>
<comment type="caution">
    <text evidence="2">The sequence shown here is derived from an EMBL/GenBank/DDBJ whole genome shotgun (WGS) entry which is preliminary data.</text>
</comment>
<evidence type="ECO:0000313" key="2">
    <source>
        <dbReference type="EMBL" id="MCX2562090.1"/>
    </source>
</evidence>
<dbReference type="RefSeq" id="WP_166123398.1">
    <property type="nucleotide sequence ID" value="NZ_JAPIUX010000022.1"/>
</dbReference>
<organism evidence="2 3">
    <name type="scientific">Acetobacter farinalis</name>
    <dbReference type="NCBI Taxonomy" id="1260984"/>
    <lineage>
        <taxon>Bacteria</taxon>
        <taxon>Pseudomonadati</taxon>
        <taxon>Pseudomonadota</taxon>
        <taxon>Alphaproteobacteria</taxon>
        <taxon>Acetobacterales</taxon>
        <taxon>Acetobacteraceae</taxon>
        <taxon>Acetobacter</taxon>
    </lineage>
</organism>
<feature type="region of interest" description="Disordered" evidence="1">
    <location>
        <begin position="116"/>
        <end position="143"/>
    </location>
</feature>
<evidence type="ECO:0000256" key="1">
    <source>
        <dbReference type="SAM" id="MobiDB-lite"/>
    </source>
</evidence>
<dbReference type="EMBL" id="JAPIUX010000022">
    <property type="protein sequence ID" value="MCX2562090.1"/>
    <property type="molecule type" value="Genomic_DNA"/>
</dbReference>
<name>A0ABT3Q9Y8_9PROT</name>
<feature type="compositionally biased region" description="Low complexity" evidence="1">
    <location>
        <begin position="116"/>
        <end position="127"/>
    </location>
</feature>
<reference evidence="2 3" key="1">
    <citation type="submission" date="2022-11" db="EMBL/GenBank/DDBJ databases">
        <title>Genome sequencing of Acetobacter type strain.</title>
        <authorList>
            <person name="Heo J."/>
            <person name="Lee D."/>
            <person name="Han B.-H."/>
            <person name="Hong S.-B."/>
            <person name="Kwon S.-W."/>
        </authorList>
    </citation>
    <scope>NUCLEOTIDE SEQUENCE [LARGE SCALE GENOMIC DNA]</scope>
    <source>
        <strain evidence="2 3">KACC 21251</strain>
    </source>
</reference>
<sequence length="174" mass="18997">MFCSAATWWVFVARQGDSLVFCPVVPVTPNRHRADVPLPWAEALHAGCPEGYVVRCRPVLRASLHGLVRKGQFGTVLTHRIYAALAAELRQRQQEEEALLLAPSHAFFRHPAYPASAPNPASGAQAARRASTQPPGKFSGPLQGPSCSGAFRVTAFHRHSHTSEPRSPTALHFF</sequence>
<protein>
    <submittedName>
        <fullName evidence="2">Uncharacterized protein</fullName>
    </submittedName>
</protein>
<proteinExistence type="predicted"/>
<keyword evidence="3" id="KW-1185">Reference proteome</keyword>
<gene>
    <name evidence="2" type="ORF">OQ252_11890</name>
</gene>
<accession>A0ABT3Q9Y8</accession>
<dbReference type="Proteomes" id="UP001526446">
    <property type="component" value="Unassembled WGS sequence"/>
</dbReference>